<organism evidence="2">
    <name type="scientific">Amphimedon queenslandica</name>
    <name type="common">Sponge</name>
    <dbReference type="NCBI Taxonomy" id="400682"/>
    <lineage>
        <taxon>Eukaryota</taxon>
        <taxon>Metazoa</taxon>
        <taxon>Porifera</taxon>
        <taxon>Demospongiae</taxon>
        <taxon>Heteroscleromorpha</taxon>
        <taxon>Haplosclerida</taxon>
        <taxon>Niphatidae</taxon>
        <taxon>Amphimedon</taxon>
    </lineage>
</organism>
<dbReference type="EnsemblMetazoa" id="Aqu2.1.40064_001">
    <property type="protein sequence ID" value="Aqu2.1.40064_001"/>
    <property type="gene ID" value="Aqu2.1.40064"/>
</dbReference>
<dbReference type="InParanoid" id="A0A1X7VJG5"/>
<reference evidence="2" key="1">
    <citation type="submission" date="2017-05" db="UniProtKB">
        <authorList>
            <consortium name="EnsemblMetazoa"/>
        </authorList>
    </citation>
    <scope>IDENTIFICATION</scope>
</reference>
<name>A0A1X7VJG5_AMPQE</name>
<sequence>MRLNWEVRPKIAWATVKDYITNNNTTFRFSDVQSLTPAAFDEVMSSLWEKMRQHVTKVEDDYWEKDGLLEEEIEEFIMTLGGPDSSDDDDDTDDDDYAGD</sequence>
<dbReference type="AlphaFoldDB" id="A0A1X7VJG5"/>
<evidence type="ECO:0000256" key="1">
    <source>
        <dbReference type="SAM" id="MobiDB-lite"/>
    </source>
</evidence>
<accession>A0A1X7VJG5</accession>
<proteinExistence type="predicted"/>
<protein>
    <submittedName>
        <fullName evidence="2">Uncharacterized protein</fullName>
    </submittedName>
</protein>
<evidence type="ECO:0000313" key="2">
    <source>
        <dbReference type="EnsemblMetazoa" id="Aqu2.1.40064_001"/>
    </source>
</evidence>
<feature type="region of interest" description="Disordered" evidence="1">
    <location>
        <begin position="79"/>
        <end position="100"/>
    </location>
</feature>
<feature type="compositionally biased region" description="Acidic residues" evidence="1">
    <location>
        <begin position="85"/>
        <end position="100"/>
    </location>
</feature>